<keyword evidence="2" id="KW-0677">Repeat</keyword>
<dbReference type="SMART" id="SM00612">
    <property type="entry name" value="Kelch"/>
    <property type="match status" value="5"/>
</dbReference>
<dbReference type="InterPro" id="IPR006652">
    <property type="entry name" value="Kelch_1"/>
</dbReference>
<dbReference type="Pfam" id="PF07707">
    <property type="entry name" value="BACK"/>
    <property type="match status" value="1"/>
</dbReference>
<evidence type="ECO:0000256" key="2">
    <source>
        <dbReference type="ARBA" id="ARBA00022737"/>
    </source>
</evidence>
<dbReference type="AlphaFoldDB" id="A0A915JFX7"/>
<dbReference type="Gene3D" id="2.120.10.80">
    <property type="entry name" value="Kelch-type beta propeller"/>
    <property type="match status" value="2"/>
</dbReference>
<evidence type="ECO:0000313" key="6">
    <source>
        <dbReference type="WBParaSite" id="nRc.2.0.1.t24436-RA"/>
    </source>
</evidence>
<feature type="compositionally biased region" description="Acidic residues" evidence="3">
    <location>
        <begin position="466"/>
        <end position="479"/>
    </location>
</feature>
<reference evidence="6" key="1">
    <citation type="submission" date="2022-11" db="UniProtKB">
        <authorList>
            <consortium name="WormBaseParasite"/>
        </authorList>
    </citation>
    <scope>IDENTIFICATION</scope>
</reference>
<feature type="domain" description="BACK" evidence="4">
    <location>
        <begin position="1"/>
        <end position="75"/>
    </location>
</feature>
<dbReference type="SUPFAM" id="SSF117281">
    <property type="entry name" value="Kelch motif"/>
    <property type="match status" value="2"/>
</dbReference>
<evidence type="ECO:0000256" key="3">
    <source>
        <dbReference type="SAM" id="MobiDB-lite"/>
    </source>
</evidence>
<keyword evidence="1" id="KW-0880">Kelch repeat</keyword>
<dbReference type="SMART" id="SM00875">
    <property type="entry name" value="BACK"/>
    <property type="match status" value="1"/>
</dbReference>
<dbReference type="OMA" id="YKTNQWS"/>
<evidence type="ECO:0000313" key="5">
    <source>
        <dbReference type="Proteomes" id="UP000887565"/>
    </source>
</evidence>
<evidence type="ECO:0000259" key="4">
    <source>
        <dbReference type="SMART" id="SM00875"/>
    </source>
</evidence>
<sequence length="479" mass="53771">MIIAAESQEFLQLTVRDLYKLLSNDRLNVCNEANLWHAMKRWHDHDPINRANHIGRLIKTIRLALCSHNVLEEISCDPLITNNEDCRRWIGGAYKLVYGFDNHISDSQMYELTAYKVWSPRIPSQVILAVGGWSGGSASGIIECYDQRADEWHEVSFPDPAGARAYHSCIIVNHSLFVAGGFTGQLPFNSVRTFDLKTKHWRDRASMNFRRCYLSMACCKGLIWALGGFDGTRRLNTAECYSHTDNHWTVVRSMTNRRSDAHAVTVDDQIYVVGGFDGADCLDTVERLHCGENNWTFAPSMSKKRSGVGAVFCQGSMQAFNFLTPLVVLMVIGVKKRLKDTTREPAVGKTCVTCLYPEIYVIGGFNGHTTVSTVDVYDCRSDRWESAASLSLHRSALYCCLLSDEEYINSEFVRMPRLFPAQKLKSMQERLTAAESAAAAAAAQNAVSSPTRTKVVKNSHLIQQQEVDDPELDEDSEVD</sequence>
<organism evidence="5 6">
    <name type="scientific">Romanomermis culicivorax</name>
    <name type="common">Nematode worm</name>
    <dbReference type="NCBI Taxonomy" id="13658"/>
    <lineage>
        <taxon>Eukaryota</taxon>
        <taxon>Metazoa</taxon>
        <taxon>Ecdysozoa</taxon>
        <taxon>Nematoda</taxon>
        <taxon>Enoplea</taxon>
        <taxon>Dorylaimia</taxon>
        <taxon>Mermithida</taxon>
        <taxon>Mermithoidea</taxon>
        <taxon>Mermithidae</taxon>
        <taxon>Romanomermis</taxon>
    </lineage>
</organism>
<accession>A0A915JFX7</accession>
<evidence type="ECO:0000256" key="1">
    <source>
        <dbReference type="ARBA" id="ARBA00022441"/>
    </source>
</evidence>
<keyword evidence="5" id="KW-1185">Reference proteome</keyword>
<protein>
    <submittedName>
        <fullName evidence="6">BACK domain-containing protein</fullName>
    </submittedName>
</protein>
<dbReference type="PANTHER" id="PTHR24412:SF172">
    <property type="entry name" value="KELCH-LIKE PROTEIN 10"/>
    <property type="match status" value="1"/>
</dbReference>
<dbReference type="Pfam" id="PF24681">
    <property type="entry name" value="Kelch_KLHDC2_KLHL20_DRC7"/>
    <property type="match status" value="1"/>
</dbReference>
<dbReference type="Pfam" id="PF01344">
    <property type="entry name" value="Kelch_1"/>
    <property type="match status" value="1"/>
</dbReference>
<dbReference type="InterPro" id="IPR011705">
    <property type="entry name" value="BACK"/>
</dbReference>
<dbReference type="Proteomes" id="UP000887565">
    <property type="component" value="Unplaced"/>
</dbReference>
<feature type="region of interest" description="Disordered" evidence="3">
    <location>
        <begin position="454"/>
        <end position="479"/>
    </location>
</feature>
<dbReference type="InterPro" id="IPR015915">
    <property type="entry name" value="Kelch-typ_b-propeller"/>
</dbReference>
<dbReference type="PANTHER" id="PTHR24412">
    <property type="entry name" value="KELCH PROTEIN"/>
    <property type="match status" value="1"/>
</dbReference>
<dbReference type="WBParaSite" id="nRc.2.0.1.t24436-RA">
    <property type="protein sequence ID" value="nRc.2.0.1.t24436-RA"/>
    <property type="gene ID" value="nRc.2.0.1.g24436"/>
</dbReference>
<proteinExistence type="predicted"/>
<dbReference type="Gene3D" id="1.25.40.420">
    <property type="match status" value="1"/>
</dbReference>
<name>A0A915JFX7_ROMCU</name>